<dbReference type="CDD" id="cd06261">
    <property type="entry name" value="TM_PBP2"/>
    <property type="match status" value="1"/>
</dbReference>
<evidence type="ECO:0000256" key="5">
    <source>
        <dbReference type="ARBA" id="ARBA00022989"/>
    </source>
</evidence>
<keyword evidence="6 7" id="KW-0472">Membrane</keyword>
<proteinExistence type="inferred from homology"/>
<evidence type="ECO:0000256" key="7">
    <source>
        <dbReference type="RuleBase" id="RU363032"/>
    </source>
</evidence>
<sequence>MRLENRTISTPGASSFWQREWKALWRSKTAYLFIAPLVITVCCILLYPIFKAALMSFQYWYIAKPIGGHPFVGLKNYIEVVRSDYFFKSLGITGIYLAVTVVARFLLGLGTALLLNKKFKGRSFARVLIIVPWAMSEVVACLIFVLMYDYQYGIINHLLMSVNLIDTPISFLGDANYALDAAMLVNVWKGFPFVAIMLLAGLQSIPDELYEAATVDGASGWDKFWHVTLPTLKPVSLVVFLLLVVWTIRDFAIVYVLTNGGPSRATEIFTIFVYRSGFEYYQFGEAAAGGMILLLFSLVFTFIYMKVTKAGDTA</sequence>
<feature type="transmembrane region" description="Helical" evidence="7">
    <location>
        <begin position="95"/>
        <end position="115"/>
    </location>
</feature>
<dbReference type="PROSITE" id="PS50928">
    <property type="entry name" value="ABC_TM1"/>
    <property type="match status" value="1"/>
</dbReference>
<keyword evidence="3" id="KW-1003">Cell membrane</keyword>
<comment type="subcellular location">
    <subcellularLocation>
        <location evidence="1 7">Cell membrane</location>
        <topology evidence="1 7">Multi-pass membrane protein</topology>
    </subcellularLocation>
</comment>
<reference evidence="9 10" key="1">
    <citation type="journal article" date="2009" name="Int. J. Syst. Evol. Microbiol.">
        <title>Paenibacillus contaminans sp. nov., isolated from a contaminated laboratory plate.</title>
        <authorList>
            <person name="Chou J.H."/>
            <person name="Lee J.H."/>
            <person name="Lin M.C."/>
            <person name="Chang P.S."/>
            <person name="Arun A.B."/>
            <person name="Young C.C."/>
            <person name="Chen W.M."/>
        </authorList>
    </citation>
    <scope>NUCLEOTIDE SEQUENCE [LARGE SCALE GENOMIC DNA]</scope>
    <source>
        <strain evidence="9 10">CKOBP-6</strain>
    </source>
</reference>
<name>A0A329MHX9_9BACL</name>
<evidence type="ECO:0000256" key="2">
    <source>
        <dbReference type="ARBA" id="ARBA00022448"/>
    </source>
</evidence>
<keyword evidence="5 7" id="KW-1133">Transmembrane helix</keyword>
<dbReference type="EMBL" id="QMFB01000014">
    <property type="protein sequence ID" value="RAV18976.1"/>
    <property type="molecule type" value="Genomic_DNA"/>
</dbReference>
<dbReference type="Proteomes" id="UP000250369">
    <property type="component" value="Unassembled WGS sequence"/>
</dbReference>
<comment type="caution">
    <text evidence="9">The sequence shown here is derived from an EMBL/GenBank/DDBJ whole genome shotgun (WGS) entry which is preliminary data.</text>
</comment>
<feature type="transmembrane region" description="Helical" evidence="7">
    <location>
        <begin position="154"/>
        <end position="172"/>
    </location>
</feature>
<feature type="transmembrane region" description="Helical" evidence="7">
    <location>
        <begin position="225"/>
        <end position="246"/>
    </location>
</feature>
<feature type="transmembrane region" description="Helical" evidence="7">
    <location>
        <begin position="29"/>
        <end position="50"/>
    </location>
</feature>
<accession>A0A329MHX9</accession>
<evidence type="ECO:0000313" key="10">
    <source>
        <dbReference type="Proteomes" id="UP000250369"/>
    </source>
</evidence>
<evidence type="ECO:0000259" key="8">
    <source>
        <dbReference type="PROSITE" id="PS50928"/>
    </source>
</evidence>
<dbReference type="GO" id="GO:0055085">
    <property type="term" value="P:transmembrane transport"/>
    <property type="evidence" value="ECO:0007669"/>
    <property type="project" value="InterPro"/>
</dbReference>
<keyword evidence="10" id="KW-1185">Reference proteome</keyword>
<feature type="domain" description="ABC transmembrane type-1" evidence="8">
    <location>
        <begin position="90"/>
        <end position="304"/>
    </location>
</feature>
<evidence type="ECO:0000313" key="9">
    <source>
        <dbReference type="EMBL" id="RAV18976.1"/>
    </source>
</evidence>
<dbReference type="Pfam" id="PF00528">
    <property type="entry name" value="BPD_transp_1"/>
    <property type="match status" value="1"/>
</dbReference>
<feature type="transmembrane region" description="Helical" evidence="7">
    <location>
        <begin position="286"/>
        <end position="305"/>
    </location>
</feature>
<comment type="similarity">
    <text evidence="7">Belongs to the binding-protein-dependent transport system permease family.</text>
</comment>
<dbReference type="PANTHER" id="PTHR43227">
    <property type="entry name" value="BLL4140 PROTEIN"/>
    <property type="match status" value="1"/>
</dbReference>
<dbReference type="InterPro" id="IPR035906">
    <property type="entry name" value="MetI-like_sf"/>
</dbReference>
<evidence type="ECO:0000256" key="1">
    <source>
        <dbReference type="ARBA" id="ARBA00004651"/>
    </source>
</evidence>
<dbReference type="OrthoDB" id="9809527at2"/>
<evidence type="ECO:0000256" key="6">
    <source>
        <dbReference type="ARBA" id="ARBA00023136"/>
    </source>
</evidence>
<dbReference type="InterPro" id="IPR000515">
    <property type="entry name" value="MetI-like"/>
</dbReference>
<dbReference type="InterPro" id="IPR050809">
    <property type="entry name" value="UgpAE/MalFG_permease"/>
</dbReference>
<feature type="transmembrane region" description="Helical" evidence="7">
    <location>
        <begin position="253"/>
        <end position="274"/>
    </location>
</feature>
<keyword evidence="4 7" id="KW-0812">Transmembrane</keyword>
<dbReference type="PANTHER" id="PTHR43227:SF7">
    <property type="entry name" value="ARABINOOLIGOSACCHARIDES TRANSPORT SYSTEM PERMEASE PROTEIN ARAP"/>
    <property type="match status" value="1"/>
</dbReference>
<dbReference type="RefSeq" id="WP_113033183.1">
    <property type="nucleotide sequence ID" value="NZ_QMFB01000014.1"/>
</dbReference>
<evidence type="ECO:0000256" key="3">
    <source>
        <dbReference type="ARBA" id="ARBA00022475"/>
    </source>
</evidence>
<dbReference type="Gene3D" id="1.10.3720.10">
    <property type="entry name" value="MetI-like"/>
    <property type="match status" value="1"/>
</dbReference>
<feature type="transmembrane region" description="Helical" evidence="7">
    <location>
        <begin position="184"/>
        <end position="205"/>
    </location>
</feature>
<feature type="transmembrane region" description="Helical" evidence="7">
    <location>
        <begin position="127"/>
        <end position="148"/>
    </location>
</feature>
<dbReference type="GO" id="GO:0005886">
    <property type="term" value="C:plasma membrane"/>
    <property type="evidence" value="ECO:0007669"/>
    <property type="project" value="UniProtKB-SubCell"/>
</dbReference>
<protein>
    <submittedName>
        <fullName evidence="9">Sugar ABC transporter permease</fullName>
    </submittedName>
</protein>
<dbReference type="SUPFAM" id="SSF161098">
    <property type="entry name" value="MetI-like"/>
    <property type="match status" value="1"/>
</dbReference>
<gene>
    <name evidence="9" type="ORF">DQG23_22770</name>
</gene>
<keyword evidence="2 7" id="KW-0813">Transport</keyword>
<organism evidence="9 10">
    <name type="scientific">Paenibacillus contaminans</name>
    <dbReference type="NCBI Taxonomy" id="450362"/>
    <lineage>
        <taxon>Bacteria</taxon>
        <taxon>Bacillati</taxon>
        <taxon>Bacillota</taxon>
        <taxon>Bacilli</taxon>
        <taxon>Bacillales</taxon>
        <taxon>Paenibacillaceae</taxon>
        <taxon>Paenibacillus</taxon>
    </lineage>
</organism>
<evidence type="ECO:0000256" key="4">
    <source>
        <dbReference type="ARBA" id="ARBA00022692"/>
    </source>
</evidence>
<dbReference type="AlphaFoldDB" id="A0A329MHX9"/>